<dbReference type="Proteomes" id="UP000001072">
    <property type="component" value="Unassembled WGS sequence"/>
</dbReference>
<feature type="region of interest" description="Disordered" evidence="1">
    <location>
        <begin position="62"/>
        <end position="105"/>
    </location>
</feature>
<dbReference type="GeneID" id="18937274"/>
<gene>
    <name evidence="2" type="ORF">MELLADRAFT_95547</name>
</gene>
<protein>
    <submittedName>
        <fullName evidence="2">Uncharacterized protein</fullName>
    </submittedName>
</protein>
<keyword evidence="3" id="KW-1185">Reference proteome</keyword>
<dbReference type="KEGG" id="mlr:MELLADRAFT_95547"/>
<sequence length="226" mass="25299">MAVPIGTIRDQYFESLSADPSNPRWKCVLCGRRTMAYYGNHMNTPKHRQAVARFEAQQASANLPLPGLNPDPPPSPGRQTGITEDNPVRSETPEIEEEGERPPSPLTFLRALKIADDSDLGMSELDIDLPKLAEALTAMEDEDANDQMDEAELEEELKSCPVTDDVEWYPFKKKEVCCHNEIILPICVADKYLFASALGRFVAHRVNEKYTVAFAISSHPFHITDL</sequence>
<name>F4S9R0_MELLP</name>
<dbReference type="HOGENOM" id="CLU_091779_0_0_1"/>
<dbReference type="InParanoid" id="F4S9R0"/>
<dbReference type="AlphaFoldDB" id="F4S9R0"/>
<reference evidence="3" key="1">
    <citation type="journal article" date="2011" name="Proc. Natl. Acad. Sci. U.S.A.">
        <title>Obligate biotrophy features unraveled by the genomic analysis of rust fungi.</title>
        <authorList>
            <person name="Duplessis S."/>
            <person name="Cuomo C.A."/>
            <person name="Lin Y.-C."/>
            <person name="Aerts A."/>
            <person name="Tisserant E."/>
            <person name="Veneault-Fourrey C."/>
            <person name="Joly D.L."/>
            <person name="Hacquard S."/>
            <person name="Amselem J."/>
            <person name="Cantarel B.L."/>
            <person name="Chiu R."/>
            <person name="Coutinho P.M."/>
            <person name="Feau N."/>
            <person name="Field M."/>
            <person name="Frey P."/>
            <person name="Gelhaye E."/>
            <person name="Goldberg J."/>
            <person name="Grabherr M.G."/>
            <person name="Kodira C.D."/>
            <person name="Kohler A."/>
            <person name="Kuees U."/>
            <person name="Lindquist E.A."/>
            <person name="Lucas S.M."/>
            <person name="Mago R."/>
            <person name="Mauceli E."/>
            <person name="Morin E."/>
            <person name="Murat C."/>
            <person name="Pangilinan J.L."/>
            <person name="Park R."/>
            <person name="Pearson M."/>
            <person name="Quesneville H."/>
            <person name="Rouhier N."/>
            <person name="Sakthikumar S."/>
            <person name="Salamov A.A."/>
            <person name="Schmutz J."/>
            <person name="Selles B."/>
            <person name="Shapiro H."/>
            <person name="Tanguay P."/>
            <person name="Tuskan G.A."/>
            <person name="Henrissat B."/>
            <person name="Van de Peer Y."/>
            <person name="Rouze P."/>
            <person name="Ellis J.G."/>
            <person name="Dodds P.N."/>
            <person name="Schein J.E."/>
            <person name="Zhong S."/>
            <person name="Hamelin R.C."/>
            <person name="Grigoriev I.V."/>
            <person name="Szabo L.J."/>
            <person name="Martin F."/>
        </authorList>
    </citation>
    <scope>NUCLEOTIDE SEQUENCE [LARGE SCALE GENOMIC DNA]</scope>
    <source>
        <strain evidence="3">98AG31 / pathotype 3-4-7</strain>
    </source>
</reference>
<evidence type="ECO:0000313" key="2">
    <source>
        <dbReference type="EMBL" id="EGF98624.1"/>
    </source>
</evidence>
<proteinExistence type="predicted"/>
<accession>F4S9R0</accession>
<dbReference type="RefSeq" id="XP_007418107.1">
    <property type="nucleotide sequence ID" value="XM_007418045.1"/>
</dbReference>
<dbReference type="VEuPathDB" id="FungiDB:MELLADRAFT_95547"/>
<feature type="compositionally biased region" description="Pro residues" evidence="1">
    <location>
        <begin position="67"/>
        <end position="76"/>
    </location>
</feature>
<evidence type="ECO:0000256" key="1">
    <source>
        <dbReference type="SAM" id="MobiDB-lite"/>
    </source>
</evidence>
<dbReference type="EMBL" id="GL883172">
    <property type="protein sequence ID" value="EGF98624.1"/>
    <property type="molecule type" value="Genomic_DNA"/>
</dbReference>
<evidence type="ECO:0000313" key="3">
    <source>
        <dbReference type="Proteomes" id="UP000001072"/>
    </source>
</evidence>
<organism evidence="3">
    <name type="scientific">Melampsora larici-populina (strain 98AG31 / pathotype 3-4-7)</name>
    <name type="common">Poplar leaf rust fungus</name>
    <dbReference type="NCBI Taxonomy" id="747676"/>
    <lineage>
        <taxon>Eukaryota</taxon>
        <taxon>Fungi</taxon>
        <taxon>Dikarya</taxon>
        <taxon>Basidiomycota</taxon>
        <taxon>Pucciniomycotina</taxon>
        <taxon>Pucciniomycetes</taxon>
        <taxon>Pucciniales</taxon>
        <taxon>Melampsoraceae</taxon>
        <taxon>Melampsora</taxon>
    </lineage>
</organism>